<evidence type="ECO:0000313" key="3">
    <source>
        <dbReference type="EMBL" id="RFC65561.1"/>
    </source>
</evidence>
<reference evidence="4" key="1">
    <citation type="submission" date="2018-08" db="EMBL/GenBank/DDBJ databases">
        <authorList>
            <person name="Im W.T."/>
        </authorList>
    </citation>
    <scope>NUCLEOTIDE SEQUENCE [LARGE SCALE GENOMIC DNA]</scope>
    <source>
        <strain evidence="4">LA-28</strain>
    </source>
</reference>
<evidence type="ECO:0000259" key="2">
    <source>
        <dbReference type="SMART" id="SM01204"/>
    </source>
</evidence>
<dbReference type="InterPro" id="IPR019494">
    <property type="entry name" value="FIST_C"/>
</dbReference>
<organism evidence="3 4">
    <name type="scientific">Mesorhizobium denitrificans</name>
    <dbReference type="NCBI Taxonomy" id="2294114"/>
    <lineage>
        <taxon>Bacteria</taxon>
        <taxon>Pseudomonadati</taxon>
        <taxon>Pseudomonadota</taxon>
        <taxon>Alphaproteobacteria</taxon>
        <taxon>Hyphomicrobiales</taxon>
        <taxon>Phyllobacteriaceae</taxon>
        <taxon>Mesorhizobium</taxon>
    </lineage>
</organism>
<feature type="domain" description="FIST" evidence="1">
    <location>
        <begin position="42"/>
        <end position="243"/>
    </location>
</feature>
<dbReference type="PANTHER" id="PTHR40252:SF2">
    <property type="entry name" value="BLR0328 PROTEIN"/>
    <property type="match status" value="1"/>
</dbReference>
<proteinExistence type="predicted"/>
<dbReference type="Pfam" id="PF10442">
    <property type="entry name" value="FIST_C"/>
    <property type="match status" value="1"/>
</dbReference>
<evidence type="ECO:0000313" key="4">
    <source>
        <dbReference type="Proteomes" id="UP000262379"/>
    </source>
</evidence>
<dbReference type="InterPro" id="IPR013702">
    <property type="entry name" value="FIST_domain_N"/>
</dbReference>
<evidence type="ECO:0008006" key="5">
    <source>
        <dbReference type="Google" id="ProtNLM"/>
    </source>
</evidence>
<dbReference type="Proteomes" id="UP000262379">
    <property type="component" value="Unassembled WGS sequence"/>
</dbReference>
<dbReference type="RefSeq" id="WP_116625172.1">
    <property type="nucleotide sequence ID" value="NZ_QURN01000015.1"/>
</dbReference>
<accession>A0A371X8N5</accession>
<comment type="caution">
    <text evidence="3">The sequence shown here is derived from an EMBL/GenBank/DDBJ whole genome shotgun (WGS) entry which is preliminary data.</text>
</comment>
<dbReference type="Pfam" id="PF08495">
    <property type="entry name" value="FIST"/>
    <property type="match status" value="1"/>
</dbReference>
<dbReference type="PANTHER" id="PTHR40252">
    <property type="entry name" value="BLR0328 PROTEIN"/>
    <property type="match status" value="1"/>
</dbReference>
<protein>
    <recommendedName>
        <fullName evidence="5">FIST domain containing protein</fullName>
    </recommendedName>
</protein>
<dbReference type="SMART" id="SM00897">
    <property type="entry name" value="FIST"/>
    <property type="match status" value="1"/>
</dbReference>
<dbReference type="EMBL" id="QURN01000015">
    <property type="protein sequence ID" value="RFC65561.1"/>
    <property type="molecule type" value="Genomic_DNA"/>
</dbReference>
<name>A0A371X8N5_9HYPH</name>
<dbReference type="AlphaFoldDB" id="A0A371X8N5"/>
<evidence type="ECO:0000259" key="1">
    <source>
        <dbReference type="SMART" id="SM00897"/>
    </source>
</evidence>
<keyword evidence="4" id="KW-1185">Reference proteome</keyword>
<gene>
    <name evidence="3" type="ORF">DY251_17310</name>
</gene>
<sequence>MREEALAVSRTSYACGLVALSTDSPDEDTFIQNVAAEVAATQTGFALFFYSRSLFDSGRLAESLKRRLPALPHAGCTTAGEITPDGLHEGQAVALLFPSNGFAASGTLLQSISTSDIKTVSAQVDALRRSFTAGPDRKETNIFAICLIDGLSYSEESVTSAIHWELEDIPLVGGSAGDELKFEKTSLLWNGGVYTDSAVVVLFATDIPFHTFKTDNFIATENKLVVTASDPARRIVREFNATPAAEEYAGAVGLLPNDLTPLSFASHPTVVRVGGEYFCRSIQKSNPDGSLSFFCAIDDGIVLSIARAVDLVESTEAALNEVENVLGGTDVILGFDCVLRRLDAVNRQSVRDLSDVYKKKHVVGFGTYGEQYQSLHLNQTFTGIAFGHRRQAAE</sequence>
<feature type="domain" description="FIST C-domain" evidence="2">
    <location>
        <begin position="244"/>
        <end position="374"/>
    </location>
</feature>
<dbReference type="SMART" id="SM01204">
    <property type="entry name" value="FIST_C"/>
    <property type="match status" value="1"/>
</dbReference>